<accession>A0ABW3HIC9</accession>
<proteinExistence type="predicted"/>
<evidence type="ECO:0000313" key="3">
    <source>
        <dbReference type="Proteomes" id="UP001597044"/>
    </source>
</evidence>
<keyword evidence="3" id="KW-1185">Reference proteome</keyword>
<comment type="caution">
    <text evidence="2">The sequence shown here is derived from an EMBL/GenBank/DDBJ whole genome shotgun (WGS) entry which is preliminary data.</text>
</comment>
<dbReference type="Proteomes" id="UP001597044">
    <property type="component" value="Unassembled WGS sequence"/>
</dbReference>
<protein>
    <submittedName>
        <fullName evidence="2">Lipid asymmetry maintenance protein MlaB</fullName>
    </submittedName>
</protein>
<dbReference type="InterPro" id="IPR036513">
    <property type="entry name" value="STAS_dom_sf"/>
</dbReference>
<evidence type="ECO:0000313" key="2">
    <source>
        <dbReference type="EMBL" id="MFD0950169.1"/>
    </source>
</evidence>
<dbReference type="RefSeq" id="WP_340675595.1">
    <property type="nucleotide sequence ID" value="NZ_JBHTIT010000001.1"/>
</dbReference>
<sequence length="109" mass="11559">MSHQIAPQPNGLSLAGRVDYNNAGACQREGQAILAALPVDSAWTCELSALETGSSVTAAVLMAWQRFAISRNSTLSLTQAPERLVSILAASNLDKIFAVERTMEGNVTL</sequence>
<feature type="domain" description="MlaB-like STAS" evidence="1">
    <location>
        <begin position="12"/>
        <end position="94"/>
    </location>
</feature>
<dbReference type="Gene3D" id="3.30.750.24">
    <property type="entry name" value="STAS domain"/>
    <property type="match status" value="1"/>
</dbReference>
<dbReference type="SUPFAM" id="SSF52091">
    <property type="entry name" value="SpoIIaa-like"/>
    <property type="match status" value="1"/>
</dbReference>
<dbReference type="Pfam" id="PF13466">
    <property type="entry name" value="STAS_2"/>
    <property type="match status" value="1"/>
</dbReference>
<name>A0ABW3HIC9_9GAMM</name>
<organism evidence="2 3">
    <name type="scientific">Paraperlucidibaca wandonensis</name>
    <dbReference type="NCBI Taxonomy" id="1268273"/>
    <lineage>
        <taxon>Bacteria</taxon>
        <taxon>Pseudomonadati</taxon>
        <taxon>Pseudomonadota</taxon>
        <taxon>Gammaproteobacteria</taxon>
        <taxon>Moraxellales</taxon>
        <taxon>Moraxellaceae</taxon>
        <taxon>Paraperlucidibaca</taxon>
    </lineage>
</organism>
<evidence type="ECO:0000259" key="1">
    <source>
        <dbReference type="Pfam" id="PF13466"/>
    </source>
</evidence>
<dbReference type="EMBL" id="JBHTIT010000001">
    <property type="protein sequence ID" value="MFD0950169.1"/>
    <property type="molecule type" value="Genomic_DNA"/>
</dbReference>
<dbReference type="InterPro" id="IPR058548">
    <property type="entry name" value="MlaB-like_STAS"/>
</dbReference>
<reference evidence="3" key="1">
    <citation type="journal article" date="2019" name="Int. J. Syst. Evol. Microbiol.">
        <title>The Global Catalogue of Microorganisms (GCM) 10K type strain sequencing project: providing services to taxonomists for standard genome sequencing and annotation.</title>
        <authorList>
            <consortium name="The Broad Institute Genomics Platform"/>
            <consortium name="The Broad Institute Genome Sequencing Center for Infectious Disease"/>
            <person name="Wu L."/>
            <person name="Ma J."/>
        </authorList>
    </citation>
    <scope>NUCLEOTIDE SEQUENCE [LARGE SCALE GENOMIC DNA]</scope>
    <source>
        <strain evidence="3">CCUG 63419</strain>
    </source>
</reference>
<gene>
    <name evidence="2" type="ORF">ACFQ0F_07180</name>
</gene>